<keyword evidence="2" id="KW-1185">Reference proteome</keyword>
<proteinExistence type="predicted"/>
<comment type="caution">
    <text evidence="1">The sequence shown here is derived from an EMBL/GenBank/DDBJ whole genome shotgun (WGS) entry which is preliminary data.</text>
</comment>
<sequence>EKIIDEKGLDRVLIAKYDGNLWPQDGIQHNRVSHALPDTRHARTCLLSLEMCDNAHSSWNSKCRKEKLIG</sequence>
<name>A0ABV0SHL3_9TELE</name>
<protein>
    <submittedName>
        <fullName evidence="1">Uncharacterized protein</fullName>
    </submittedName>
</protein>
<gene>
    <name evidence="1" type="ORF">ILYODFUR_001460</name>
</gene>
<dbReference type="EMBL" id="JAHRIQ010000064">
    <property type="protein sequence ID" value="MEQ2220069.1"/>
    <property type="molecule type" value="Genomic_DNA"/>
</dbReference>
<accession>A0ABV0SHL3</accession>
<organism evidence="1 2">
    <name type="scientific">Ilyodon furcidens</name>
    <name type="common">goldbreast splitfin</name>
    <dbReference type="NCBI Taxonomy" id="33524"/>
    <lineage>
        <taxon>Eukaryota</taxon>
        <taxon>Metazoa</taxon>
        <taxon>Chordata</taxon>
        <taxon>Craniata</taxon>
        <taxon>Vertebrata</taxon>
        <taxon>Euteleostomi</taxon>
        <taxon>Actinopterygii</taxon>
        <taxon>Neopterygii</taxon>
        <taxon>Teleostei</taxon>
        <taxon>Neoteleostei</taxon>
        <taxon>Acanthomorphata</taxon>
        <taxon>Ovalentaria</taxon>
        <taxon>Atherinomorphae</taxon>
        <taxon>Cyprinodontiformes</taxon>
        <taxon>Goodeidae</taxon>
        <taxon>Ilyodon</taxon>
    </lineage>
</organism>
<evidence type="ECO:0000313" key="1">
    <source>
        <dbReference type="EMBL" id="MEQ2220069.1"/>
    </source>
</evidence>
<feature type="non-terminal residue" evidence="1">
    <location>
        <position position="1"/>
    </location>
</feature>
<dbReference type="Proteomes" id="UP001482620">
    <property type="component" value="Unassembled WGS sequence"/>
</dbReference>
<evidence type="ECO:0000313" key="2">
    <source>
        <dbReference type="Proteomes" id="UP001482620"/>
    </source>
</evidence>
<reference evidence="1 2" key="1">
    <citation type="submission" date="2021-06" db="EMBL/GenBank/DDBJ databases">
        <authorList>
            <person name="Palmer J.M."/>
        </authorList>
    </citation>
    <scope>NUCLEOTIDE SEQUENCE [LARGE SCALE GENOMIC DNA]</scope>
    <source>
        <strain evidence="2">if_2019</strain>
        <tissue evidence="1">Muscle</tissue>
    </source>
</reference>